<reference evidence="1 2" key="1">
    <citation type="journal article" date="2022" name="New Phytol.">
        <title>Ecological generalism drives hyperdiversity of secondary metabolite gene clusters in xylarialean endophytes.</title>
        <authorList>
            <person name="Franco M.E.E."/>
            <person name="Wisecaver J.H."/>
            <person name="Arnold A.E."/>
            <person name="Ju Y.M."/>
            <person name="Slot J.C."/>
            <person name="Ahrendt S."/>
            <person name="Moore L.P."/>
            <person name="Eastman K.E."/>
            <person name="Scott K."/>
            <person name="Konkel Z."/>
            <person name="Mondo S.J."/>
            <person name="Kuo A."/>
            <person name="Hayes R.D."/>
            <person name="Haridas S."/>
            <person name="Andreopoulos B."/>
            <person name="Riley R."/>
            <person name="LaButti K."/>
            <person name="Pangilinan J."/>
            <person name="Lipzen A."/>
            <person name="Amirebrahimi M."/>
            <person name="Yan J."/>
            <person name="Adam C."/>
            <person name="Keymanesh K."/>
            <person name="Ng V."/>
            <person name="Louie K."/>
            <person name="Northen T."/>
            <person name="Drula E."/>
            <person name="Henrissat B."/>
            <person name="Hsieh H.M."/>
            <person name="Youens-Clark K."/>
            <person name="Lutzoni F."/>
            <person name="Miadlikowska J."/>
            <person name="Eastwood D.C."/>
            <person name="Hamelin R.C."/>
            <person name="Grigoriev I.V."/>
            <person name="U'Ren J.M."/>
        </authorList>
    </citation>
    <scope>NUCLEOTIDE SEQUENCE [LARGE SCALE GENOMIC DNA]</scope>
    <source>
        <strain evidence="1 2">ER1909</strain>
    </source>
</reference>
<proteinExistence type="predicted"/>
<comment type="caution">
    <text evidence="1">The sequence shown here is derived from an EMBL/GenBank/DDBJ whole genome shotgun (WGS) entry which is preliminary data.</text>
</comment>
<accession>A0ACC0D0Z5</accession>
<evidence type="ECO:0000313" key="1">
    <source>
        <dbReference type="EMBL" id="KAI6086354.1"/>
    </source>
</evidence>
<dbReference type="EMBL" id="MU394316">
    <property type="protein sequence ID" value="KAI6086354.1"/>
    <property type="molecule type" value="Genomic_DNA"/>
</dbReference>
<organism evidence="1 2">
    <name type="scientific">Hypoxylon rubiginosum</name>
    <dbReference type="NCBI Taxonomy" id="110542"/>
    <lineage>
        <taxon>Eukaryota</taxon>
        <taxon>Fungi</taxon>
        <taxon>Dikarya</taxon>
        <taxon>Ascomycota</taxon>
        <taxon>Pezizomycotina</taxon>
        <taxon>Sordariomycetes</taxon>
        <taxon>Xylariomycetidae</taxon>
        <taxon>Xylariales</taxon>
        <taxon>Hypoxylaceae</taxon>
        <taxon>Hypoxylon</taxon>
    </lineage>
</organism>
<gene>
    <name evidence="1" type="ORF">F4821DRAFT_260046</name>
</gene>
<sequence length="633" mass="71258">MDATENAVPLEAALQQLNSFPWIFCLVLYVILLLADCISVFLMVHHFTGDTISSWFGHQYPAFPLSEKQDATTVALRLVVANLYFYGWCVTLIKPLISASLWFQIGHTRKKYVLLAALSITQIAMSVTGLILRNVIFSTPFDEDAAIETTLMLVLDSWQVARYCDPEKGFGQIGPAHQLSNQLIDIVNALLAAFRVVGLNFQTWTHRGIGPLLDAGLDPPRACARALYQQLVRATGFWSVLFPICSVAEGLIQTAFIVFHNRCQHIPDHYEPVVHQRGVNTRTCLYLENESTGPESEKGRIARIYAEQERLWLARRVRRETTRHEAAIESTIPKARSTGTGPQFDPTIQYWGLVKFPSIVKLMILFFPIIWVFSVHWAISAAELLTIYLRYPWDTFELLSTFAYPSITTVYAAFVILTIRMRIPLNRKVMGLVRLDTLYVSLCATLNLVWMFKEGYTASYTYYFGRNFHPYLWPSAFYLGLTALHMVGITIDSMSSVRGGAEPGDQSSVLAFGTLFIVHVILLPVCLVGRSRMLESLSDPCSSAGYFDRARCREQYANSTALCPGTEVPNDLRVMSALLRLAAPVSQKCSNYGKHKDVMEEFLIRDIRPNNYGQSQSVTVGLAISLYDGPYDQ</sequence>
<protein>
    <submittedName>
        <fullName evidence="1">Uncharacterized protein</fullName>
    </submittedName>
</protein>
<dbReference type="Proteomes" id="UP001497680">
    <property type="component" value="Unassembled WGS sequence"/>
</dbReference>
<keyword evidence="2" id="KW-1185">Reference proteome</keyword>
<evidence type="ECO:0000313" key="2">
    <source>
        <dbReference type="Proteomes" id="UP001497680"/>
    </source>
</evidence>
<name>A0ACC0D0Z5_9PEZI</name>